<dbReference type="PANTHER" id="PTHR42791">
    <property type="entry name" value="GNAT FAMILY ACETYLTRANSFERASE"/>
    <property type="match status" value="1"/>
</dbReference>
<dbReference type="AlphaFoldDB" id="A0A5C3N2E7"/>
<dbReference type="STRING" id="5364.A0A5C3N2E7"/>
<dbReference type="EMBL" id="ML213513">
    <property type="protein sequence ID" value="TFK50596.1"/>
    <property type="molecule type" value="Genomic_DNA"/>
</dbReference>
<dbReference type="InterPro" id="IPR016181">
    <property type="entry name" value="Acyl_CoA_acyltransferase"/>
</dbReference>
<accession>A0A5C3N2E7</accession>
<organism evidence="1 2">
    <name type="scientific">Heliocybe sulcata</name>
    <dbReference type="NCBI Taxonomy" id="5364"/>
    <lineage>
        <taxon>Eukaryota</taxon>
        <taxon>Fungi</taxon>
        <taxon>Dikarya</taxon>
        <taxon>Basidiomycota</taxon>
        <taxon>Agaricomycotina</taxon>
        <taxon>Agaricomycetes</taxon>
        <taxon>Gloeophyllales</taxon>
        <taxon>Gloeophyllaceae</taxon>
        <taxon>Heliocybe</taxon>
    </lineage>
</organism>
<proteinExistence type="predicted"/>
<dbReference type="Proteomes" id="UP000305948">
    <property type="component" value="Unassembled WGS sequence"/>
</dbReference>
<evidence type="ECO:0000313" key="2">
    <source>
        <dbReference type="Proteomes" id="UP000305948"/>
    </source>
</evidence>
<name>A0A5C3N2E7_9AGAM</name>
<gene>
    <name evidence="1" type="ORF">OE88DRAFT_1736106</name>
</gene>
<reference evidence="1 2" key="1">
    <citation type="journal article" date="2019" name="Nat. Ecol. Evol.">
        <title>Megaphylogeny resolves global patterns of mushroom evolution.</title>
        <authorList>
            <person name="Varga T."/>
            <person name="Krizsan K."/>
            <person name="Foldi C."/>
            <person name="Dima B."/>
            <person name="Sanchez-Garcia M."/>
            <person name="Sanchez-Ramirez S."/>
            <person name="Szollosi G.J."/>
            <person name="Szarkandi J.G."/>
            <person name="Papp V."/>
            <person name="Albert L."/>
            <person name="Andreopoulos W."/>
            <person name="Angelini C."/>
            <person name="Antonin V."/>
            <person name="Barry K.W."/>
            <person name="Bougher N.L."/>
            <person name="Buchanan P."/>
            <person name="Buyck B."/>
            <person name="Bense V."/>
            <person name="Catcheside P."/>
            <person name="Chovatia M."/>
            <person name="Cooper J."/>
            <person name="Damon W."/>
            <person name="Desjardin D."/>
            <person name="Finy P."/>
            <person name="Geml J."/>
            <person name="Haridas S."/>
            <person name="Hughes K."/>
            <person name="Justo A."/>
            <person name="Karasinski D."/>
            <person name="Kautmanova I."/>
            <person name="Kiss B."/>
            <person name="Kocsube S."/>
            <person name="Kotiranta H."/>
            <person name="LaButti K.M."/>
            <person name="Lechner B.E."/>
            <person name="Liimatainen K."/>
            <person name="Lipzen A."/>
            <person name="Lukacs Z."/>
            <person name="Mihaltcheva S."/>
            <person name="Morgado L.N."/>
            <person name="Niskanen T."/>
            <person name="Noordeloos M.E."/>
            <person name="Ohm R.A."/>
            <person name="Ortiz-Santana B."/>
            <person name="Ovrebo C."/>
            <person name="Racz N."/>
            <person name="Riley R."/>
            <person name="Savchenko A."/>
            <person name="Shiryaev A."/>
            <person name="Soop K."/>
            <person name="Spirin V."/>
            <person name="Szebenyi C."/>
            <person name="Tomsovsky M."/>
            <person name="Tulloss R.E."/>
            <person name="Uehling J."/>
            <person name="Grigoriev I.V."/>
            <person name="Vagvolgyi C."/>
            <person name="Papp T."/>
            <person name="Martin F.M."/>
            <person name="Miettinen O."/>
            <person name="Hibbett D.S."/>
            <person name="Nagy L.G."/>
        </authorList>
    </citation>
    <scope>NUCLEOTIDE SEQUENCE [LARGE SCALE GENOMIC DNA]</scope>
    <source>
        <strain evidence="1 2">OMC1185</strain>
    </source>
</reference>
<evidence type="ECO:0008006" key="3">
    <source>
        <dbReference type="Google" id="ProtNLM"/>
    </source>
</evidence>
<dbReference type="InterPro" id="IPR052523">
    <property type="entry name" value="Trichothecene_AcTrans"/>
</dbReference>
<dbReference type="Gene3D" id="3.40.630.30">
    <property type="match status" value="1"/>
</dbReference>
<dbReference type="SUPFAM" id="SSF55729">
    <property type="entry name" value="Acyl-CoA N-acyltransferases (Nat)"/>
    <property type="match status" value="1"/>
</dbReference>
<evidence type="ECO:0000313" key="1">
    <source>
        <dbReference type="EMBL" id="TFK50596.1"/>
    </source>
</evidence>
<dbReference type="OrthoDB" id="544277at2759"/>
<protein>
    <recommendedName>
        <fullName evidence="3">N-acetyltransferase domain-containing protein</fullName>
    </recommendedName>
</protein>
<sequence>MSDASSTNKPYVRLLKTSEIASVVTVNRKAFINDPLFNYFGSIKAPLSNDIDSTERRNLETFLKFLTKVSLRCGGRSTVVAAPNPDGSERICAATVWMPPHKRVTLMKLWAIFRSGAGGIEKAWGPKGIMRMAVEFPDTSHAAQKEAFKAKGIRKHPDSSWYLLLACTDPDEQGKGYLSMLVREGFAHAPGAIFTLEASTVNSRDRYAHLGFELHKSIKLGAGKCDESGYVAKGPDADGVTAYAMIKWK</sequence>
<dbReference type="PANTHER" id="PTHR42791:SF1">
    <property type="entry name" value="N-ACETYLTRANSFERASE DOMAIN-CONTAINING PROTEIN"/>
    <property type="match status" value="1"/>
</dbReference>
<keyword evidence="2" id="KW-1185">Reference proteome</keyword>